<keyword evidence="5" id="KW-1185">Reference proteome</keyword>
<feature type="chain" id="PRO_5005327555" evidence="4">
    <location>
        <begin position="20"/>
        <end position="175"/>
    </location>
</feature>
<reference evidence="6" key="1">
    <citation type="submission" date="2015-08" db="UniProtKB">
        <authorList>
            <consortium name="WormBaseParasite"/>
        </authorList>
    </citation>
    <scope>IDENTIFICATION</scope>
</reference>
<organism evidence="6">
    <name type="scientific">Strongyloides stercoralis</name>
    <name type="common">Threadworm</name>
    <dbReference type="NCBI Taxonomy" id="6248"/>
    <lineage>
        <taxon>Eukaryota</taxon>
        <taxon>Metazoa</taxon>
        <taxon>Ecdysozoa</taxon>
        <taxon>Nematoda</taxon>
        <taxon>Chromadorea</taxon>
        <taxon>Rhabditida</taxon>
        <taxon>Tylenchina</taxon>
        <taxon>Panagrolaimomorpha</taxon>
        <taxon>Strongyloidoidea</taxon>
        <taxon>Strongyloididae</taxon>
        <taxon>Strongyloides</taxon>
    </lineage>
</organism>
<feature type="compositionally biased region" description="Basic and acidic residues" evidence="3">
    <location>
        <begin position="116"/>
        <end position="141"/>
    </location>
</feature>
<dbReference type="PANTHER" id="PTHR34228">
    <property type="entry name" value="PROTEIN CBG09474-RELATED"/>
    <property type="match status" value="1"/>
</dbReference>
<feature type="region of interest" description="Disordered" evidence="3">
    <location>
        <begin position="111"/>
        <end position="175"/>
    </location>
</feature>
<keyword evidence="4" id="KW-0732">Signal</keyword>
<dbReference type="GO" id="GO:0050482">
    <property type="term" value="P:arachidonate secretion"/>
    <property type="evidence" value="ECO:0007669"/>
    <property type="project" value="InterPro"/>
</dbReference>
<dbReference type="GO" id="GO:0004623">
    <property type="term" value="F:phospholipase A2 activity"/>
    <property type="evidence" value="ECO:0007669"/>
    <property type="project" value="InterPro"/>
</dbReference>
<dbReference type="InterPro" id="IPR053322">
    <property type="entry name" value="PLA2-like"/>
</dbReference>
<dbReference type="WBParaSite" id="SSTP_0000445200.1">
    <property type="protein sequence ID" value="SSTP_0000445200.1"/>
    <property type="gene ID" value="SSTP_0000445200"/>
</dbReference>
<evidence type="ECO:0000256" key="1">
    <source>
        <dbReference type="ARBA" id="ARBA00004613"/>
    </source>
</evidence>
<dbReference type="SUPFAM" id="SSF48619">
    <property type="entry name" value="Phospholipase A2, PLA2"/>
    <property type="match status" value="1"/>
</dbReference>
<dbReference type="GO" id="GO:0006644">
    <property type="term" value="P:phospholipid metabolic process"/>
    <property type="evidence" value="ECO:0007669"/>
    <property type="project" value="InterPro"/>
</dbReference>
<dbReference type="AlphaFoldDB" id="A0A0K0E4N3"/>
<dbReference type="GO" id="GO:0005576">
    <property type="term" value="C:extracellular region"/>
    <property type="evidence" value="ECO:0007669"/>
    <property type="project" value="UniProtKB-SubCell"/>
</dbReference>
<dbReference type="InterPro" id="IPR036444">
    <property type="entry name" value="PLipase_A2_dom_sf"/>
</dbReference>
<comment type="subcellular location">
    <subcellularLocation>
        <location evidence="1">Secreted</location>
    </subcellularLocation>
</comment>
<feature type="compositionally biased region" description="Basic and acidic residues" evidence="3">
    <location>
        <begin position="152"/>
        <end position="161"/>
    </location>
</feature>
<dbReference type="PANTHER" id="PTHR34228:SF4">
    <property type="entry name" value="VENOM PROTEIN"/>
    <property type="match status" value="1"/>
</dbReference>
<evidence type="ECO:0000313" key="5">
    <source>
        <dbReference type="Proteomes" id="UP000035681"/>
    </source>
</evidence>
<evidence type="ECO:0000256" key="4">
    <source>
        <dbReference type="SAM" id="SignalP"/>
    </source>
</evidence>
<protein>
    <submittedName>
        <fullName evidence="7">Phospholipase A2 domain-containing protein</fullName>
    </submittedName>
</protein>
<dbReference type="WBParaSite" id="TCONS_00012543.p1">
    <property type="protein sequence ID" value="TCONS_00012543.p1"/>
    <property type="gene ID" value="XLOC_008195"/>
</dbReference>
<sequence length="175" mass="19924">MSKLFSIILLFSFLYTTLSFKCGSNKFEEGIASSIVDLHCKGQKVAINKCCLQHDRCYDRQDPKKNCDKAFCDCLSAVTKGNSLCQTLGTSHMCNIVKLFGQPVYDKAKKNKVNKTKVEKAKKDKKTKSDGESKAEEEFVNKKKKSKRNKKQKIEKTLSKEETDETELFNTTEKL</sequence>
<dbReference type="PROSITE" id="PS00118">
    <property type="entry name" value="PA2_HIS"/>
    <property type="match status" value="1"/>
</dbReference>
<keyword evidence="2" id="KW-0964">Secreted</keyword>
<evidence type="ECO:0000256" key="3">
    <source>
        <dbReference type="SAM" id="MobiDB-lite"/>
    </source>
</evidence>
<dbReference type="Proteomes" id="UP000035681">
    <property type="component" value="Unplaced"/>
</dbReference>
<evidence type="ECO:0000256" key="2">
    <source>
        <dbReference type="ARBA" id="ARBA00022525"/>
    </source>
</evidence>
<evidence type="ECO:0000313" key="7">
    <source>
        <dbReference type="WBParaSite" id="TCONS_00012543.p1"/>
    </source>
</evidence>
<feature type="signal peptide" evidence="4">
    <location>
        <begin position="1"/>
        <end position="19"/>
    </location>
</feature>
<feature type="compositionally biased region" description="Basic residues" evidence="3">
    <location>
        <begin position="142"/>
        <end position="151"/>
    </location>
</feature>
<name>A0A0K0E4N3_STRER</name>
<proteinExistence type="predicted"/>
<accession>A0A0K0E4N3</accession>
<evidence type="ECO:0000313" key="6">
    <source>
        <dbReference type="WBParaSite" id="SSTP_0000445200.1"/>
    </source>
</evidence>
<dbReference type="InterPro" id="IPR033113">
    <property type="entry name" value="PLA2_histidine"/>
</dbReference>